<sequence length="82" mass="9368">MALWNKTEQESIKLKQRFFSFSIIKGSQTSENTAISFKINSGLQTQLFRIVCKKINYCNIRVENTSSAKRAGERAARPLPRS</sequence>
<proteinExistence type="predicted"/>
<protein>
    <submittedName>
        <fullName evidence="1">Uncharacterized protein</fullName>
    </submittedName>
</protein>
<evidence type="ECO:0000313" key="1">
    <source>
        <dbReference type="EMBL" id="EFA07145.1"/>
    </source>
</evidence>
<reference evidence="1 2" key="1">
    <citation type="journal article" date="2008" name="Nature">
        <title>The genome of the model beetle and pest Tribolium castaneum.</title>
        <authorList>
            <consortium name="Tribolium Genome Sequencing Consortium"/>
            <person name="Richards S."/>
            <person name="Gibbs R.A."/>
            <person name="Weinstock G.M."/>
            <person name="Brown S.J."/>
            <person name="Denell R."/>
            <person name="Beeman R.W."/>
            <person name="Gibbs R."/>
            <person name="Beeman R.W."/>
            <person name="Brown S.J."/>
            <person name="Bucher G."/>
            <person name="Friedrich M."/>
            <person name="Grimmelikhuijzen C.J."/>
            <person name="Klingler M."/>
            <person name="Lorenzen M."/>
            <person name="Richards S."/>
            <person name="Roth S."/>
            <person name="Schroder R."/>
            <person name="Tautz D."/>
            <person name="Zdobnov E.M."/>
            <person name="Muzny D."/>
            <person name="Gibbs R.A."/>
            <person name="Weinstock G.M."/>
            <person name="Attaway T."/>
            <person name="Bell S."/>
            <person name="Buhay C.J."/>
            <person name="Chandrabose M.N."/>
            <person name="Chavez D."/>
            <person name="Clerk-Blankenburg K.P."/>
            <person name="Cree A."/>
            <person name="Dao M."/>
            <person name="Davis C."/>
            <person name="Chacko J."/>
            <person name="Dinh H."/>
            <person name="Dugan-Rocha S."/>
            <person name="Fowler G."/>
            <person name="Garner T.T."/>
            <person name="Garnes J."/>
            <person name="Gnirke A."/>
            <person name="Hawes A."/>
            <person name="Hernandez J."/>
            <person name="Hines S."/>
            <person name="Holder M."/>
            <person name="Hume J."/>
            <person name="Jhangiani S.N."/>
            <person name="Joshi V."/>
            <person name="Khan Z.M."/>
            <person name="Jackson L."/>
            <person name="Kovar C."/>
            <person name="Kowis A."/>
            <person name="Lee S."/>
            <person name="Lewis L.R."/>
            <person name="Margolis J."/>
            <person name="Morgan M."/>
            <person name="Nazareth L.V."/>
            <person name="Nguyen N."/>
            <person name="Okwuonu G."/>
            <person name="Parker D."/>
            <person name="Richards S."/>
            <person name="Ruiz S.J."/>
            <person name="Santibanez J."/>
            <person name="Savard J."/>
            <person name="Scherer S.E."/>
            <person name="Schneider B."/>
            <person name="Sodergren E."/>
            <person name="Tautz D."/>
            <person name="Vattahil S."/>
            <person name="Villasana D."/>
            <person name="White C.S."/>
            <person name="Wright R."/>
            <person name="Park Y."/>
            <person name="Beeman R.W."/>
            <person name="Lord J."/>
            <person name="Oppert B."/>
            <person name="Lorenzen M."/>
            <person name="Brown S."/>
            <person name="Wang L."/>
            <person name="Savard J."/>
            <person name="Tautz D."/>
            <person name="Richards S."/>
            <person name="Weinstock G."/>
            <person name="Gibbs R.A."/>
            <person name="Liu Y."/>
            <person name="Worley K."/>
            <person name="Weinstock G."/>
            <person name="Elsik C.G."/>
            <person name="Reese J.T."/>
            <person name="Elhaik E."/>
            <person name="Landan G."/>
            <person name="Graur D."/>
            <person name="Arensburger P."/>
            <person name="Atkinson P."/>
            <person name="Beeman R.W."/>
            <person name="Beidler J."/>
            <person name="Brown S.J."/>
            <person name="Demuth J.P."/>
            <person name="Drury D.W."/>
            <person name="Du Y.Z."/>
            <person name="Fujiwara H."/>
            <person name="Lorenzen M."/>
            <person name="Maselli V."/>
            <person name="Osanai M."/>
            <person name="Park Y."/>
            <person name="Robertson H.M."/>
            <person name="Tu Z."/>
            <person name="Wang J.J."/>
            <person name="Wang S."/>
            <person name="Richards S."/>
            <person name="Song H."/>
            <person name="Zhang L."/>
            <person name="Sodergren E."/>
            <person name="Werner D."/>
            <person name="Stanke M."/>
            <person name="Morgenstern B."/>
            <person name="Solovyev V."/>
            <person name="Kosarev P."/>
            <person name="Brown G."/>
            <person name="Chen H.C."/>
            <person name="Ermolaeva O."/>
            <person name="Hlavina W."/>
            <person name="Kapustin Y."/>
            <person name="Kiryutin B."/>
            <person name="Kitts P."/>
            <person name="Maglott D."/>
            <person name="Pruitt K."/>
            <person name="Sapojnikov V."/>
            <person name="Souvorov A."/>
            <person name="Mackey A.J."/>
            <person name="Waterhouse R.M."/>
            <person name="Wyder S."/>
            <person name="Zdobnov E.M."/>
            <person name="Zdobnov E.M."/>
            <person name="Wyder S."/>
            <person name="Kriventseva E.V."/>
            <person name="Kadowaki T."/>
            <person name="Bork P."/>
            <person name="Aranda M."/>
            <person name="Bao R."/>
            <person name="Beermann A."/>
            <person name="Berns N."/>
            <person name="Bolognesi R."/>
            <person name="Bonneton F."/>
            <person name="Bopp D."/>
            <person name="Brown S.J."/>
            <person name="Bucher G."/>
            <person name="Butts T."/>
            <person name="Chaumot A."/>
            <person name="Denell R.E."/>
            <person name="Ferrier D.E."/>
            <person name="Friedrich M."/>
            <person name="Gordon C.M."/>
            <person name="Jindra M."/>
            <person name="Klingler M."/>
            <person name="Lan Q."/>
            <person name="Lattorff H.M."/>
            <person name="Laudet V."/>
            <person name="von Levetsow C."/>
            <person name="Liu Z."/>
            <person name="Lutz R."/>
            <person name="Lynch J.A."/>
            <person name="da Fonseca R.N."/>
            <person name="Posnien N."/>
            <person name="Reuter R."/>
            <person name="Roth S."/>
            <person name="Savard J."/>
            <person name="Schinko J.B."/>
            <person name="Schmitt C."/>
            <person name="Schoppmeier M."/>
            <person name="Schroder R."/>
            <person name="Shippy T.D."/>
            <person name="Simonnet F."/>
            <person name="Marques-Souza H."/>
            <person name="Tautz D."/>
            <person name="Tomoyasu Y."/>
            <person name="Trauner J."/>
            <person name="Van der Zee M."/>
            <person name="Vervoort M."/>
            <person name="Wittkopp N."/>
            <person name="Wimmer E.A."/>
            <person name="Yang X."/>
            <person name="Jones A.K."/>
            <person name="Sattelle D.B."/>
            <person name="Ebert P.R."/>
            <person name="Nelson D."/>
            <person name="Scott J.G."/>
            <person name="Beeman R.W."/>
            <person name="Muthukrishnan S."/>
            <person name="Kramer K.J."/>
            <person name="Arakane Y."/>
            <person name="Beeman R.W."/>
            <person name="Zhu Q."/>
            <person name="Hogenkamp D."/>
            <person name="Dixit R."/>
            <person name="Oppert B."/>
            <person name="Jiang H."/>
            <person name="Zou Z."/>
            <person name="Marshall J."/>
            <person name="Elpidina E."/>
            <person name="Vinokurov K."/>
            <person name="Oppert C."/>
            <person name="Zou Z."/>
            <person name="Evans J."/>
            <person name="Lu Z."/>
            <person name="Zhao P."/>
            <person name="Sumathipala N."/>
            <person name="Altincicek B."/>
            <person name="Vilcinskas A."/>
            <person name="Williams M."/>
            <person name="Hultmark D."/>
            <person name="Hetru C."/>
            <person name="Jiang H."/>
            <person name="Grimmelikhuijzen C.J."/>
            <person name="Hauser F."/>
            <person name="Cazzamali G."/>
            <person name="Williamson M."/>
            <person name="Park Y."/>
            <person name="Li B."/>
            <person name="Tanaka Y."/>
            <person name="Predel R."/>
            <person name="Neupert S."/>
            <person name="Schachtner J."/>
            <person name="Verleyen P."/>
            <person name="Raible F."/>
            <person name="Bork P."/>
            <person name="Friedrich M."/>
            <person name="Walden K.K."/>
            <person name="Robertson H.M."/>
            <person name="Angeli S."/>
            <person name="Foret S."/>
            <person name="Bucher G."/>
            <person name="Schuetz S."/>
            <person name="Maleszka R."/>
            <person name="Wimmer E.A."/>
            <person name="Beeman R.W."/>
            <person name="Lorenzen M."/>
            <person name="Tomoyasu Y."/>
            <person name="Miller S.C."/>
            <person name="Grossmann D."/>
            <person name="Bucher G."/>
        </authorList>
    </citation>
    <scope>NUCLEOTIDE SEQUENCE [LARGE SCALE GENOMIC DNA]</scope>
    <source>
        <strain evidence="1 2">Georgia GA2</strain>
    </source>
</reference>
<gene>
    <name evidence="1" type="primary">GLEAN_10136</name>
    <name evidence="1" type="ORF">TcasGA2_TC010136</name>
</gene>
<name>D6WSQ7_TRICA</name>
<dbReference type="HOGENOM" id="CLU_2561272_0_0_1"/>
<accession>D6WSQ7</accession>
<keyword evidence="2" id="KW-1185">Reference proteome</keyword>
<dbReference type="InParanoid" id="D6WSQ7"/>
<dbReference type="EMBL" id="KQ971354">
    <property type="protein sequence ID" value="EFA07145.1"/>
    <property type="molecule type" value="Genomic_DNA"/>
</dbReference>
<evidence type="ECO:0000313" key="2">
    <source>
        <dbReference type="Proteomes" id="UP000007266"/>
    </source>
</evidence>
<organism evidence="1 2">
    <name type="scientific">Tribolium castaneum</name>
    <name type="common">Red flour beetle</name>
    <dbReference type="NCBI Taxonomy" id="7070"/>
    <lineage>
        <taxon>Eukaryota</taxon>
        <taxon>Metazoa</taxon>
        <taxon>Ecdysozoa</taxon>
        <taxon>Arthropoda</taxon>
        <taxon>Hexapoda</taxon>
        <taxon>Insecta</taxon>
        <taxon>Pterygota</taxon>
        <taxon>Neoptera</taxon>
        <taxon>Endopterygota</taxon>
        <taxon>Coleoptera</taxon>
        <taxon>Polyphaga</taxon>
        <taxon>Cucujiformia</taxon>
        <taxon>Tenebrionidae</taxon>
        <taxon>Tenebrionidae incertae sedis</taxon>
        <taxon>Tribolium</taxon>
    </lineage>
</organism>
<dbReference type="Proteomes" id="UP000007266">
    <property type="component" value="Linkage group 7"/>
</dbReference>
<reference evidence="1 2" key="2">
    <citation type="journal article" date="2010" name="Nucleic Acids Res.">
        <title>BeetleBase in 2010: revisions to provide comprehensive genomic information for Tribolium castaneum.</title>
        <authorList>
            <person name="Kim H.S."/>
            <person name="Murphy T."/>
            <person name="Xia J."/>
            <person name="Caragea D."/>
            <person name="Park Y."/>
            <person name="Beeman R.W."/>
            <person name="Lorenzen M.D."/>
            <person name="Butcher S."/>
            <person name="Manak J.R."/>
            <person name="Brown S.J."/>
        </authorList>
    </citation>
    <scope>GENOME REANNOTATION</scope>
    <source>
        <strain evidence="1 2">Georgia GA2</strain>
    </source>
</reference>
<dbReference type="AlphaFoldDB" id="D6WSQ7"/>